<dbReference type="AlphaFoldDB" id="A0A371ENF2"/>
<feature type="compositionally biased region" description="Basic and acidic residues" evidence="1">
    <location>
        <begin position="51"/>
        <end position="62"/>
    </location>
</feature>
<comment type="caution">
    <text evidence="2">The sequence shown here is derived from an EMBL/GenBank/DDBJ whole genome shotgun (WGS) entry which is preliminary data.</text>
</comment>
<dbReference type="EMBL" id="QJKJ01012922">
    <property type="protein sequence ID" value="RDX67580.1"/>
    <property type="molecule type" value="Genomic_DNA"/>
</dbReference>
<organism evidence="2 3">
    <name type="scientific">Mucuna pruriens</name>
    <name type="common">Velvet bean</name>
    <name type="synonym">Dolichos pruriens</name>
    <dbReference type="NCBI Taxonomy" id="157652"/>
    <lineage>
        <taxon>Eukaryota</taxon>
        <taxon>Viridiplantae</taxon>
        <taxon>Streptophyta</taxon>
        <taxon>Embryophyta</taxon>
        <taxon>Tracheophyta</taxon>
        <taxon>Spermatophyta</taxon>
        <taxon>Magnoliopsida</taxon>
        <taxon>eudicotyledons</taxon>
        <taxon>Gunneridae</taxon>
        <taxon>Pentapetalae</taxon>
        <taxon>rosids</taxon>
        <taxon>fabids</taxon>
        <taxon>Fabales</taxon>
        <taxon>Fabaceae</taxon>
        <taxon>Papilionoideae</taxon>
        <taxon>50 kb inversion clade</taxon>
        <taxon>NPAAA clade</taxon>
        <taxon>indigoferoid/millettioid clade</taxon>
        <taxon>Phaseoleae</taxon>
        <taxon>Mucuna</taxon>
    </lineage>
</organism>
<accession>A0A371ENF2</accession>
<feature type="non-terminal residue" evidence="2">
    <location>
        <position position="62"/>
    </location>
</feature>
<name>A0A371ENF2_MUCPR</name>
<proteinExistence type="predicted"/>
<evidence type="ECO:0000313" key="2">
    <source>
        <dbReference type="EMBL" id="RDX67580.1"/>
    </source>
</evidence>
<keyword evidence="3" id="KW-1185">Reference proteome</keyword>
<evidence type="ECO:0000256" key="1">
    <source>
        <dbReference type="SAM" id="MobiDB-lite"/>
    </source>
</evidence>
<protein>
    <submittedName>
        <fullName evidence="2">Uncharacterized protein</fullName>
    </submittedName>
</protein>
<evidence type="ECO:0000313" key="3">
    <source>
        <dbReference type="Proteomes" id="UP000257109"/>
    </source>
</evidence>
<dbReference type="Proteomes" id="UP000257109">
    <property type="component" value="Unassembled WGS sequence"/>
</dbReference>
<feature type="region of interest" description="Disordered" evidence="1">
    <location>
        <begin position="43"/>
        <end position="62"/>
    </location>
</feature>
<sequence length="62" mass="7068">MAYKATSRSLMCKALPLSLKKIAFNELKDKCIIAFHTSKTRPKTKANLKRSTKELMSHSRIT</sequence>
<reference evidence="2" key="1">
    <citation type="submission" date="2018-05" db="EMBL/GenBank/DDBJ databases">
        <title>Draft genome of Mucuna pruriens seed.</title>
        <authorList>
            <person name="Nnadi N.E."/>
            <person name="Vos R."/>
            <person name="Hasami M.H."/>
            <person name="Devisetty U.K."/>
            <person name="Aguiy J.C."/>
        </authorList>
    </citation>
    <scope>NUCLEOTIDE SEQUENCE [LARGE SCALE GENOMIC DNA]</scope>
    <source>
        <strain evidence="2">JCA_2017</strain>
    </source>
</reference>
<gene>
    <name evidence="2" type="ORF">CR513_53528</name>
</gene>